<dbReference type="InterPro" id="IPR002035">
    <property type="entry name" value="VWF_A"/>
</dbReference>
<sequence>MKRALKLLLIVTVFVTVNQRTENIGNTQDLTITIEKGAKKESNSTRKPVFSGKRPSVDVAILLDTSNSMDGLIDQAKSQLWNIVQEFSKAKRKGKTPLFRVSVFEYGNSGLPAREGYIRQVVQLTDDLDKVSETLFSLSTNGGDEYCGAVIHEAVKRLDWSNEPNAYKAIFIAGNEPFTQGSIDYRSACKKAIGAGIVVNTIHCGDYRQGVKGKWKEGADLAEGEYLNIDQDKTVVHIKCPQDKVIIELNTELNKTYLWYGSKSTREAYATNQAVQDSNASSFGGLSSRAATKSGALYRNVGRDLVDTYDENKESILELKDADLPEEMHNLSADERLKKIKAMSKRRAEIKSKMAMVAKERQAYIDAEKAKLAKESGATTLGDAVSAAVQKQLKESGFDLKK</sequence>
<organism evidence="2 3">
    <name type="scientific">Novipirellula herctigrandis</name>
    <dbReference type="NCBI Taxonomy" id="2527986"/>
    <lineage>
        <taxon>Bacteria</taxon>
        <taxon>Pseudomonadati</taxon>
        <taxon>Planctomycetota</taxon>
        <taxon>Planctomycetia</taxon>
        <taxon>Pirellulales</taxon>
        <taxon>Pirellulaceae</taxon>
        <taxon>Novipirellula</taxon>
    </lineage>
</organism>
<accession>A0A5C5YW14</accession>
<name>A0A5C5YW14_9BACT</name>
<dbReference type="Pfam" id="PF00092">
    <property type="entry name" value="VWA"/>
    <property type="match status" value="1"/>
</dbReference>
<evidence type="ECO:0000313" key="2">
    <source>
        <dbReference type="EMBL" id="TWT78956.1"/>
    </source>
</evidence>
<evidence type="ECO:0000313" key="3">
    <source>
        <dbReference type="Proteomes" id="UP000315010"/>
    </source>
</evidence>
<dbReference type="Gene3D" id="3.40.50.410">
    <property type="entry name" value="von Willebrand factor, type A domain"/>
    <property type="match status" value="1"/>
</dbReference>
<proteinExistence type="predicted"/>
<protein>
    <recommendedName>
        <fullName evidence="1">VWFA domain-containing protein</fullName>
    </recommendedName>
</protein>
<gene>
    <name evidence="2" type="ORF">CA13_03530</name>
</gene>
<evidence type="ECO:0000259" key="1">
    <source>
        <dbReference type="PROSITE" id="PS50234"/>
    </source>
</evidence>
<feature type="domain" description="VWFA" evidence="1">
    <location>
        <begin position="58"/>
        <end position="206"/>
    </location>
</feature>
<dbReference type="OrthoDB" id="5827268at2"/>
<dbReference type="RefSeq" id="WP_146394134.1">
    <property type="nucleotide sequence ID" value="NZ_SJPJ01000001.1"/>
</dbReference>
<keyword evidence="3" id="KW-1185">Reference proteome</keyword>
<dbReference type="CDD" id="cd00198">
    <property type="entry name" value="vWFA"/>
    <property type="match status" value="1"/>
</dbReference>
<dbReference type="Proteomes" id="UP000315010">
    <property type="component" value="Unassembled WGS sequence"/>
</dbReference>
<dbReference type="InterPro" id="IPR036465">
    <property type="entry name" value="vWFA_dom_sf"/>
</dbReference>
<comment type="caution">
    <text evidence="2">The sequence shown here is derived from an EMBL/GenBank/DDBJ whole genome shotgun (WGS) entry which is preliminary data.</text>
</comment>
<dbReference type="SMART" id="SM00327">
    <property type="entry name" value="VWA"/>
    <property type="match status" value="1"/>
</dbReference>
<dbReference type="EMBL" id="SJPJ01000001">
    <property type="protein sequence ID" value="TWT78956.1"/>
    <property type="molecule type" value="Genomic_DNA"/>
</dbReference>
<reference evidence="2 3" key="1">
    <citation type="submission" date="2019-02" db="EMBL/GenBank/DDBJ databases">
        <title>Deep-cultivation of Planctomycetes and their phenomic and genomic characterization uncovers novel biology.</title>
        <authorList>
            <person name="Wiegand S."/>
            <person name="Jogler M."/>
            <person name="Boedeker C."/>
            <person name="Pinto D."/>
            <person name="Vollmers J."/>
            <person name="Rivas-Marin E."/>
            <person name="Kohn T."/>
            <person name="Peeters S.H."/>
            <person name="Heuer A."/>
            <person name="Rast P."/>
            <person name="Oberbeckmann S."/>
            <person name="Bunk B."/>
            <person name="Jeske O."/>
            <person name="Meyerdierks A."/>
            <person name="Storesund J.E."/>
            <person name="Kallscheuer N."/>
            <person name="Luecker S."/>
            <person name="Lage O.M."/>
            <person name="Pohl T."/>
            <person name="Merkel B.J."/>
            <person name="Hornburger P."/>
            <person name="Mueller R.-W."/>
            <person name="Bruemmer F."/>
            <person name="Labrenz M."/>
            <person name="Spormann A.M."/>
            <person name="Op Den Camp H."/>
            <person name="Overmann J."/>
            <person name="Amann R."/>
            <person name="Jetten M.S.M."/>
            <person name="Mascher T."/>
            <person name="Medema M.H."/>
            <person name="Devos D.P."/>
            <person name="Kaster A.-K."/>
            <person name="Ovreas L."/>
            <person name="Rohde M."/>
            <person name="Galperin M.Y."/>
            <person name="Jogler C."/>
        </authorList>
    </citation>
    <scope>NUCLEOTIDE SEQUENCE [LARGE SCALE GENOMIC DNA]</scope>
    <source>
        <strain evidence="2 3">CA13</strain>
    </source>
</reference>
<dbReference type="AlphaFoldDB" id="A0A5C5YW14"/>
<dbReference type="SUPFAM" id="SSF53300">
    <property type="entry name" value="vWA-like"/>
    <property type="match status" value="1"/>
</dbReference>
<dbReference type="PROSITE" id="PS50234">
    <property type="entry name" value="VWFA"/>
    <property type="match status" value="1"/>
</dbReference>